<dbReference type="GO" id="GO:0004672">
    <property type="term" value="F:protein kinase activity"/>
    <property type="evidence" value="ECO:0007669"/>
    <property type="project" value="InterPro"/>
</dbReference>
<evidence type="ECO:0000256" key="1">
    <source>
        <dbReference type="SAM" id="MobiDB-lite"/>
    </source>
</evidence>
<protein>
    <recommendedName>
        <fullName evidence="4">Protein kinase domain-containing protein</fullName>
    </recommendedName>
</protein>
<dbReference type="EMBL" id="ML978222">
    <property type="protein sequence ID" value="KAF2027711.1"/>
    <property type="molecule type" value="Genomic_DNA"/>
</dbReference>
<feature type="compositionally biased region" description="Basic and acidic residues" evidence="1">
    <location>
        <begin position="217"/>
        <end position="230"/>
    </location>
</feature>
<dbReference type="Proteomes" id="UP000799777">
    <property type="component" value="Unassembled WGS sequence"/>
</dbReference>
<dbReference type="PROSITE" id="PS00108">
    <property type="entry name" value="PROTEIN_KINASE_ST"/>
    <property type="match status" value="1"/>
</dbReference>
<feature type="compositionally biased region" description="Acidic residues" evidence="1">
    <location>
        <begin position="207"/>
        <end position="216"/>
    </location>
</feature>
<comment type="caution">
    <text evidence="2">The sequence shown here is derived from an EMBL/GenBank/DDBJ whole genome shotgun (WGS) entry which is preliminary data.</text>
</comment>
<reference evidence="2" key="1">
    <citation type="journal article" date="2020" name="Stud. Mycol.">
        <title>101 Dothideomycetes genomes: a test case for predicting lifestyles and emergence of pathogens.</title>
        <authorList>
            <person name="Haridas S."/>
            <person name="Albert R."/>
            <person name="Binder M."/>
            <person name="Bloem J."/>
            <person name="Labutti K."/>
            <person name="Salamov A."/>
            <person name="Andreopoulos B."/>
            <person name="Baker S."/>
            <person name="Barry K."/>
            <person name="Bills G."/>
            <person name="Bluhm B."/>
            <person name="Cannon C."/>
            <person name="Castanera R."/>
            <person name="Culley D."/>
            <person name="Daum C."/>
            <person name="Ezra D."/>
            <person name="Gonzalez J."/>
            <person name="Henrissat B."/>
            <person name="Kuo A."/>
            <person name="Liang C."/>
            <person name="Lipzen A."/>
            <person name="Lutzoni F."/>
            <person name="Magnuson J."/>
            <person name="Mondo S."/>
            <person name="Nolan M."/>
            <person name="Ohm R."/>
            <person name="Pangilinan J."/>
            <person name="Park H.-J."/>
            <person name="Ramirez L."/>
            <person name="Alfaro M."/>
            <person name="Sun H."/>
            <person name="Tritt A."/>
            <person name="Yoshinaga Y."/>
            <person name="Zwiers L.-H."/>
            <person name="Turgeon B."/>
            <person name="Goodwin S."/>
            <person name="Spatafora J."/>
            <person name="Crous P."/>
            <person name="Grigoriev I."/>
        </authorList>
    </citation>
    <scope>NUCLEOTIDE SEQUENCE</scope>
    <source>
        <strain evidence="2">CBS 110217</strain>
    </source>
</reference>
<feature type="compositionally biased region" description="Acidic residues" evidence="1">
    <location>
        <begin position="311"/>
        <end position="343"/>
    </location>
</feature>
<proteinExistence type="predicted"/>
<evidence type="ECO:0008006" key="4">
    <source>
        <dbReference type="Google" id="ProtNLM"/>
    </source>
</evidence>
<organism evidence="2 3">
    <name type="scientific">Setomelanomma holmii</name>
    <dbReference type="NCBI Taxonomy" id="210430"/>
    <lineage>
        <taxon>Eukaryota</taxon>
        <taxon>Fungi</taxon>
        <taxon>Dikarya</taxon>
        <taxon>Ascomycota</taxon>
        <taxon>Pezizomycotina</taxon>
        <taxon>Dothideomycetes</taxon>
        <taxon>Pleosporomycetidae</taxon>
        <taxon>Pleosporales</taxon>
        <taxon>Pleosporineae</taxon>
        <taxon>Phaeosphaeriaceae</taxon>
        <taxon>Setomelanomma</taxon>
    </lineage>
</organism>
<gene>
    <name evidence="2" type="ORF">EK21DRAFT_114501</name>
</gene>
<evidence type="ECO:0000313" key="2">
    <source>
        <dbReference type="EMBL" id="KAF2027711.1"/>
    </source>
</evidence>
<feature type="region of interest" description="Disordered" evidence="1">
    <location>
        <begin position="201"/>
        <end position="235"/>
    </location>
</feature>
<dbReference type="Gene3D" id="1.10.510.10">
    <property type="entry name" value="Transferase(Phosphotransferase) domain 1"/>
    <property type="match status" value="1"/>
</dbReference>
<evidence type="ECO:0000313" key="3">
    <source>
        <dbReference type="Proteomes" id="UP000799777"/>
    </source>
</evidence>
<accession>A0A9P4H6T8</accession>
<name>A0A9P4H6T8_9PLEO</name>
<dbReference type="InterPro" id="IPR008271">
    <property type="entry name" value="Ser/Thr_kinase_AS"/>
</dbReference>
<keyword evidence="3" id="KW-1185">Reference proteome</keyword>
<sequence length="343" mass="39106">MSTRLRYLTDEQLEAKRAELRHIESLIQTQGNAGLTGTAEYQGLKASKKKLEEEDEARLSGPPGYKEVVHRDIKPANIFLREPTRPYESYPKPVLGDLDGLLRLNSKNSIEEKGWLRSKTYTAPENMFWRKRTFEKEHCPAKQTSGLLVPYCGICSAAIVEKSWTWLNRIFGDFSGEIPVHLRLRFKKDSFPLLRPWNVKKRRRDDPDDDEDTDGNDQDHIPKNKRHSGDVIDDLEDAEIDFNSDADEDKPKRKRACIAPGVQSVIRARGRTSTFRDVTEQPGSPPEYQSTEEDWSDSSRDVGTQPVQVLDESEEGSDETKDEDSDAEDGDSDEDSNEDDDSE</sequence>
<dbReference type="InterPro" id="IPR011009">
    <property type="entry name" value="Kinase-like_dom_sf"/>
</dbReference>
<feature type="region of interest" description="Disordered" evidence="1">
    <location>
        <begin position="268"/>
        <end position="343"/>
    </location>
</feature>
<dbReference type="SUPFAM" id="SSF56112">
    <property type="entry name" value="Protein kinase-like (PK-like)"/>
    <property type="match status" value="1"/>
</dbReference>
<dbReference type="AlphaFoldDB" id="A0A9P4H6T8"/>